<dbReference type="PANTHER" id="PTHR33989:SF11">
    <property type="entry name" value="LICHENAN PERMEASE IIC COMPONENT"/>
    <property type="match status" value="1"/>
</dbReference>
<feature type="transmembrane region" description="Helical" evidence="9">
    <location>
        <begin position="288"/>
        <end position="308"/>
    </location>
</feature>
<name>A0ABN6IVP2_9CLOT</name>
<proteinExistence type="predicted"/>
<accession>A0ABN6IVP2</accession>
<feature type="transmembrane region" description="Helical" evidence="9">
    <location>
        <begin position="227"/>
        <end position="252"/>
    </location>
</feature>
<evidence type="ECO:0000259" key="10">
    <source>
        <dbReference type="PROSITE" id="PS51105"/>
    </source>
</evidence>
<organism evidence="11 12">
    <name type="scientific">Clostridium gelidum</name>
    <dbReference type="NCBI Taxonomy" id="704125"/>
    <lineage>
        <taxon>Bacteria</taxon>
        <taxon>Bacillati</taxon>
        <taxon>Bacillota</taxon>
        <taxon>Clostridia</taxon>
        <taxon>Eubacteriales</taxon>
        <taxon>Clostridiaceae</taxon>
        <taxon>Clostridium</taxon>
    </lineage>
</organism>
<evidence type="ECO:0000256" key="5">
    <source>
        <dbReference type="ARBA" id="ARBA00022692"/>
    </source>
</evidence>
<dbReference type="InterPro" id="IPR003352">
    <property type="entry name" value="PTS_EIIC"/>
</dbReference>
<feature type="transmembrane region" description="Helical" evidence="9">
    <location>
        <begin position="72"/>
        <end position="95"/>
    </location>
</feature>
<sequence length="435" mass="47533">MKNFEAWLENFLMPFVTKFTTIPIVSAIKDGMIASMPFLVVGSIGIIIKSLPIPGWSDILATKFAGTTLSGALTVWSNVTFDLFTLLTIICIAYYYAAKLNVDELTASVLAVVGFAMVTPLTVVIDKTSIAAMPLQWLGSQGLFGGMIMVFISVKVYAFCINRNIVIKMPEGVPPNVVRAFAAMIPIFFVMVIGFVLRFGVILLGFESFHIMVQKLIAAPLNGFGGSIFGALIGVFLISLLWSFGIHGAAIVTGVMNPIWMSLQAENLTNFDAGLPVHNIVTHTFIDFAKLGGAGFTLPLILMFVFLAKSEQLKKLGKVAFIPGLFNINEPIIFGAPIVMNPILIIPFTITPIVVVLITYYSMYFGIVPYPTGVTLPWAMPGILAGYLITNSLAGAILQIVLVIIGWVIYFPFFKMYDTKLHKEELAYLENKQKA</sequence>
<dbReference type="InterPro" id="IPR004501">
    <property type="entry name" value="PTS_EIIC_3"/>
</dbReference>
<keyword evidence="7 8" id="KW-0472">Membrane</keyword>
<gene>
    <name evidence="11" type="primary">celB_1</name>
    <name evidence="11" type="ORF">psyc5s11_22880</name>
</gene>
<reference evidence="12" key="1">
    <citation type="submission" date="2021-07" db="EMBL/GenBank/DDBJ databases">
        <title>Complete genome sequencing of a Clostridium isolate.</title>
        <authorList>
            <person name="Ueki A."/>
            <person name="Tonouchi A."/>
        </authorList>
    </citation>
    <scope>NUCLEOTIDE SEQUENCE [LARGE SCALE GENOMIC DNA]</scope>
    <source>
        <strain evidence="12">C5S11</strain>
    </source>
</reference>
<dbReference type="NCBIfam" id="TIGR00410">
    <property type="entry name" value="lacE"/>
    <property type="match status" value="1"/>
</dbReference>
<keyword evidence="3 8" id="KW-1003">Cell membrane</keyword>
<keyword evidence="6 9" id="KW-1133">Transmembrane helix</keyword>
<feature type="transmembrane region" description="Helical" evidence="9">
    <location>
        <begin position="107"/>
        <end position="125"/>
    </location>
</feature>
<protein>
    <recommendedName>
        <fullName evidence="8">Permease IIC component</fullName>
    </recommendedName>
</protein>
<dbReference type="InterPro" id="IPR004796">
    <property type="entry name" value="PTS_IIC_cello"/>
</dbReference>
<evidence type="ECO:0000256" key="6">
    <source>
        <dbReference type="ARBA" id="ARBA00022989"/>
    </source>
</evidence>
<evidence type="ECO:0000256" key="8">
    <source>
        <dbReference type="PIRNR" id="PIRNR006351"/>
    </source>
</evidence>
<dbReference type="RefSeq" id="WP_224037730.1">
    <property type="nucleotide sequence ID" value="NZ_AP024849.1"/>
</dbReference>
<evidence type="ECO:0000256" key="7">
    <source>
        <dbReference type="ARBA" id="ARBA00023136"/>
    </source>
</evidence>
<evidence type="ECO:0000313" key="12">
    <source>
        <dbReference type="Proteomes" id="UP000824633"/>
    </source>
</evidence>
<dbReference type="Proteomes" id="UP000824633">
    <property type="component" value="Chromosome"/>
</dbReference>
<keyword evidence="4 8" id="KW-0762">Sugar transport</keyword>
<feature type="transmembrane region" description="Helical" evidence="9">
    <location>
        <begin position="178"/>
        <end position="206"/>
    </location>
</feature>
<evidence type="ECO:0000313" key="11">
    <source>
        <dbReference type="EMBL" id="BCZ46221.1"/>
    </source>
</evidence>
<feature type="transmembrane region" description="Helical" evidence="9">
    <location>
        <begin position="32"/>
        <end position="51"/>
    </location>
</feature>
<dbReference type="InterPro" id="IPR051088">
    <property type="entry name" value="PTS_Sugar-EIIC/EIIB"/>
</dbReference>
<keyword evidence="5 9" id="KW-0812">Transmembrane</keyword>
<evidence type="ECO:0000256" key="3">
    <source>
        <dbReference type="ARBA" id="ARBA00022475"/>
    </source>
</evidence>
<evidence type="ECO:0000256" key="1">
    <source>
        <dbReference type="ARBA" id="ARBA00004651"/>
    </source>
</evidence>
<feature type="transmembrane region" description="Helical" evidence="9">
    <location>
        <begin position="343"/>
        <end position="364"/>
    </location>
</feature>
<keyword evidence="2 8" id="KW-0813">Transport</keyword>
<comment type="subcellular location">
    <subcellularLocation>
        <location evidence="1">Cell membrane</location>
        <topology evidence="1">Multi-pass membrane protein</topology>
    </subcellularLocation>
</comment>
<feature type="transmembrane region" description="Helical" evidence="9">
    <location>
        <begin position="384"/>
        <end position="413"/>
    </location>
</feature>
<keyword evidence="12" id="KW-1185">Reference proteome</keyword>
<dbReference type="PROSITE" id="PS51105">
    <property type="entry name" value="PTS_EIIC_TYPE_3"/>
    <property type="match status" value="1"/>
</dbReference>
<feature type="transmembrane region" description="Helical" evidence="9">
    <location>
        <begin position="137"/>
        <end position="158"/>
    </location>
</feature>
<comment type="function">
    <text evidence="8">The phosphoenolpyruvate-dependent sugar phosphotransferase system (PTS), a major carbohydrate active -transport system, catalyzes the phosphorylation of incoming sugar substrates concomitant with their translocation across the cell membrane.</text>
</comment>
<dbReference type="EMBL" id="AP024849">
    <property type="protein sequence ID" value="BCZ46221.1"/>
    <property type="molecule type" value="Genomic_DNA"/>
</dbReference>
<dbReference type="Pfam" id="PF02378">
    <property type="entry name" value="PTS_EIIC"/>
    <property type="match status" value="1"/>
</dbReference>
<evidence type="ECO:0000256" key="9">
    <source>
        <dbReference type="SAM" id="Phobius"/>
    </source>
</evidence>
<evidence type="ECO:0000256" key="4">
    <source>
        <dbReference type="ARBA" id="ARBA00022597"/>
    </source>
</evidence>
<dbReference type="PANTHER" id="PTHR33989">
    <property type="match status" value="1"/>
</dbReference>
<feature type="domain" description="PTS EIIC type-3" evidence="10">
    <location>
        <begin position="8"/>
        <end position="413"/>
    </location>
</feature>
<evidence type="ECO:0000256" key="2">
    <source>
        <dbReference type="ARBA" id="ARBA00022448"/>
    </source>
</evidence>
<dbReference type="PIRSF" id="PIRSF006351">
    <property type="entry name" value="PTS_EIIC-Cellobiose"/>
    <property type="match status" value="1"/>
</dbReference>